<dbReference type="AlphaFoldDB" id="A0A2N5V157"/>
<protein>
    <submittedName>
        <fullName evidence="1">Uncharacterized protein</fullName>
    </submittedName>
</protein>
<name>A0A2N5V157_9BASI</name>
<evidence type="ECO:0000313" key="2">
    <source>
        <dbReference type="Proteomes" id="UP000235388"/>
    </source>
</evidence>
<sequence length="65" mass="7677">MDWFQEYRVIRCKLPTKKDANPKLHGLKILAEKTVVENSVSVTTFVSYGKPRRHLIHRMKILKVK</sequence>
<evidence type="ECO:0000313" key="1">
    <source>
        <dbReference type="EMBL" id="PLW43742.1"/>
    </source>
</evidence>
<proteinExistence type="predicted"/>
<dbReference type="Proteomes" id="UP000235388">
    <property type="component" value="Unassembled WGS sequence"/>
</dbReference>
<accession>A0A2N5V157</accession>
<organism evidence="1 2">
    <name type="scientific">Puccinia coronata f. sp. avenae</name>
    <dbReference type="NCBI Taxonomy" id="200324"/>
    <lineage>
        <taxon>Eukaryota</taxon>
        <taxon>Fungi</taxon>
        <taxon>Dikarya</taxon>
        <taxon>Basidiomycota</taxon>
        <taxon>Pucciniomycotina</taxon>
        <taxon>Pucciniomycetes</taxon>
        <taxon>Pucciniales</taxon>
        <taxon>Pucciniaceae</taxon>
        <taxon>Puccinia</taxon>
    </lineage>
</organism>
<keyword evidence="2" id="KW-1185">Reference proteome</keyword>
<gene>
    <name evidence="1" type="ORF">PCANC_19415</name>
</gene>
<dbReference type="EMBL" id="PGCJ01000144">
    <property type="protein sequence ID" value="PLW43742.1"/>
    <property type="molecule type" value="Genomic_DNA"/>
</dbReference>
<reference evidence="1 2" key="1">
    <citation type="submission" date="2017-11" db="EMBL/GenBank/DDBJ databases">
        <title>De novo assembly and phasing of dikaryotic genomes from two isolates of Puccinia coronata f. sp. avenae, the causal agent of oat crown rust.</title>
        <authorList>
            <person name="Miller M.E."/>
            <person name="Zhang Y."/>
            <person name="Omidvar V."/>
            <person name="Sperschneider J."/>
            <person name="Schwessinger B."/>
            <person name="Raley C."/>
            <person name="Palmer J.M."/>
            <person name="Garnica D."/>
            <person name="Upadhyaya N."/>
            <person name="Rathjen J."/>
            <person name="Taylor J.M."/>
            <person name="Park R.F."/>
            <person name="Dodds P.N."/>
            <person name="Hirsch C.D."/>
            <person name="Kianian S.F."/>
            <person name="Figueroa M."/>
        </authorList>
    </citation>
    <scope>NUCLEOTIDE SEQUENCE [LARGE SCALE GENOMIC DNA]</scope>
    <source>
        <strain evidence="1">12NC29</strain>
    </source>
</reference>
<dbReference type="OrthoDB" id="1294322at2759"/>
<comment type="caution">
    <text evidence="1">The sequence shown here is derived from an EMBL/GenBank/DDBJ whole genome shotgun (WGS) entry which is preliminary data.</text>
</comment>
<dbReference type="Gene3D" id="3.10.20.10">
    <property type="match status" value="1"/>
</dbReference>